<name>A0ABQ1IT91_9PROT</name>
<reference evidence="2" key="1">
    <citation type="journal article" date="2019" name="Int. J. Syst. Evol. Microbiol.">
        <title>The Global Catalogue of Microorganisms (GCM) 10K type strain sequencing project: providing services to taxonomists for standard genome sequencing and annotation.</title>
        <authorList>
            <consortium name="The Broad Institute Genomics Platform"/>
            <consortium name="The Broad Institute Genome Sequencing Center for Infectious Disease"/>
            <person name="Wu L."/>
            <person name="Ma J."/>
        </authorList>
    </citation>
    <scope>NUCLEOTIDE SEQUENCE [LARGE SCALE GENOMIC DNA]</scope>
    <source>
        <strain evidence="2">CGMCC 1.10188</strain>
    </source>
</reference>
<protein>
    <submittedName>
        <fullName evidence="1">Uncharacterized protein</fullName>
    </submittedName>
</protein>
<organism evidence="1 2">
    <name type="scientific">Tistrella bauzanensis</name>
    <dbReference type="NCBI Taxonomy" id="657419"/>
    <lineage>
        <taxon>Bacteria</taxon>
        <taxon>Pseudomonadati</taxon>
        <taxon>Pseudomonadota</taxon>
        <taxon>Alphaproteobacteria</taxon>
        <taxon>Geminicoccales</taxon>
        <taxon>Geminicoccaceae</taxon>
        <taxon>Tistrella</taxon>
    </lineage>
</organism>
<dbReference type="RefSeq" id="WP_188579971.1">
    <property type="nucleotide sequence ID" value="NZ_BMDZ01000043.1"/>
</dbReference>
<sequence length="57" mass="6258">MRWHDASRPPDAAELAEAMGEMAVRSLRLDRDSAAAGTVDAVLDGLRQHIGRLEQML</sequence>
<proteinExistence type="predicted"/>
<comment type="caution">
    <text evidence="1">The sequence shown here is derived from an EMBL/GenBank/DDBJ whole genome shotgun (WGS) entry which is preliminary data.</text>
</comment>
<dbReference type="EMBL" id="BMDZ01000043">
    <property type="protein sequence ID" value="GGB49962.1"/>
    <property type="molecule type" value="Genomic_DNA"/>
</dbReference>
<keyword evidence="2" id="KW-1185">Reference proteome</keyword>
<accession>A0ABQ1IT91</accession>
<gene>
    <name evidence="1" type="ORF">GCM10011505_33830</name>
</gene>
<evidence type="ECO:0000313" key="2">
    <source>
        <dbReference type="Proteomes" id="UP000603352"/>
    </source>
</evidence>
<dbReference type="Proteomes" id="UP000603352">
    <property type="component" value="Unassembled WGS sequence"/>
</dbReference>
<evidence type="ECO:0000313" key="1">
    <source>
        <dbReference type="EMBL" id="GGB49962.1"/>
    </source>
</evidence>